<feature type="region of interest" description="Disordered" evidence="1">
    <location>
        <begin position="404"/>
        <end position="428"/>
    </location>
</feature>
<dbReference type="AlphaFoldDB" id="A0A060QHZ4"/>
<accession>A0A060QHZ4</accession>
<dbReference type="PIRSF" id="PIRSF028704">
    <property type="entry name" value="UPC028704"/>
    <property type="match status" value="1"/>
</dbReference>
<evidence type="ECO:0000313" key="4">
    <source>
        <dbReference type="Proteomes" id="UP000027583"/>
    </source>
</evidence>
<gene>
    <name evidence="3" type="ORF">ASAP_2714</name>
</gene>
<reference evidence="3 4" key="1">
    <citation type="journal article" date="2014" name="Genome Biol. Evol.">
        <title>Acetic acid bacteria genomes reveal functional traits for adaptation to life in insect guts.</title>
        <authorList>
            <person name="Chouaia B."/>
            <person name="Gaiarsa S."/>
            <person name="Crotti E."/>
            <person name="Comandatore F."/>
            <person name="Degli Esposti M."/>
            <person name="Ricci I."/>
            <person name="Alma A."/>
            <person name="Favia G."/>
            <person name="Bandi C."/>
            <person name="Daffonchio D."/>
        </authorList>
    </citation>
    <scope>NUCLEOTIDE SEQUENCE [LARGE SCALE GENOMIC DNA]</scope>
    <source>
        <strain evidence="3 4">SF2.1</strain>
    </source>
</reference>
<evidence type="ECO:0000313" key="3">
    <source>
        <dbReference type="EMBL" id="CDG40759.1"/>
    </source>
</evidence>
<dbReference type="PANTHER" id="PTHR38592">
    <property type="entry name" value="BLL4819 PROTEIN"/>
    <property type="match status" value="1"/>
</dbReference>
<feature type="region of interest" description="Disordered" evidence="1">
    <location>
        <begin position="15"/>
        <end position="44"/>
    </location>
</feature>
<feature type="transmembrane region" description="Helical" evidence="2">
    <location>
        <begin position="85"/>
        <end position="103"/>
    </location>
</feature>
<dbReference type="PANTHER" id="PTHR38592:SF3">
    <property type="entry name" value="BLL4819 PROTEIN"/>
    <property type="match status" value="1"/>
</dbReference>
<dbReference type="Proteomes" id="UP000027583">
    <property type="component" value="Unassembled WGS sequence"/>
</dbReference>
<reference evidence="3 4" key="2">
    <citation type="journal article" date="2014" name="PLoS ONE">
        <title>Evolution of mitochondria reconstructed from the energy metabolism of living bacteria.</title>
        <authorList>
            <person name="Degli Esposti M."/>
            <person name="Chouaia B."/>
            <person name="Comandatore F."/>
            <person name="Crotti E."/>
            <person name="Sassera D."/>
            <person name="Lievens P.M."/>
            <person name="Daffonchio D."/>
            <person name="Bandi C."/>
        </authorList>
    </citation>
    <scope>NUCLEOTIDE SEQUENCE [LARGE SCALE GENOMIC DNA]</scope>
    <source>
        <strain evidence="3 4">SF2.1</strain>
    </source>
</reference>
<keyword evidence="2" id="KW-1133">Transmembrane helix</keyword>
<dbReference type="Pfam" id="PF10129">
    <property type="entry name" value="OpgC_C"/>
    <property type="match status" value="1"/>
</dbReference>
<feature type="compositionally biased region" description="Polar residues" evidence="1">
    <location>
        <begin position="21"/>
        <end position="37"/>
    </location>
</feature>
<feature type="transmembrane region" description="Helical" evidence="2">
    <location>
        <begin position="203"/>
        <end position="222"/>
    </location>
</feature>
<evidence type="ECO:0000256" key="2">
    <source>
        <dbReference type="SAM" id="Phobius"/>
    </source>
</evidence>
<feature type="transmembrane region" description="Helical" evidence="2">
    <location>
        <begin position="49"/>
        <end position="65"/>
    </location>
</feature>
<dbReference type="eggNOG" id="COG4645">
    <property type="taxonomic scope" value="Bacteria"/>
</dbReference>
<feature type="transmembrane region" description="Helical" evidence="2">
    <location>
        <begin position="123"/>
        <end position="143"/>
    </location>
</feature>
<organism evidence="3 4">
    <name type="scientific">Asaia bogorensis</name>
    <dbReference type="NCBI Taxonomy" id="91915"/>
    <lineage>
        <taxon>Bacteria</taxon>
        <taxon>Pseudomonadati</taxon>
        <taxon>Pseudomonadota</taxon>
        <taxon>Alphaproteobacteria</taxon>
        <taxon>Acetobacterales</taxon>
        <taxon>Acetobacteraceae</taxon>
        <taxon>Asaia</taxon>
    </lineage>
</organism>
<proteinExistence type="predicted"/>
<keyword evidence="2" id="KW-0472">Membrane</keyword>
<feature type="compositionally biased region" description="Basic and acidic residues" evidence="1">
    <location>
        <begin position="406"/>
        <end position="422"/>
    </location>
</feature>
<comment type="caution">
    <text evidence="3">The sequence shown here is derived from an EMBL/GenBank/DDBJ whole genome shotgun (WGS) entry which is preliminary data.</text>
</comment>
<feature type="transmembrane region" description="Helical" evidence="2">
    <location>
        <begin position="372"/>
        <end position="393"/>
    </location>
</feature>
<feature type="transmembrane region" description="Helical" evidence="2">
    <location>
        <begin position="180"/>
        <end position="198"/>
    </location>
</feature>
<keyword evidence="2" id="KW-0812">Transmembrane</keyword>
<feature type="transmembrane region" description="Helical" evidence="2">
    <location>
        <begin position="265"/>
        <end position="288"/>
    </location>
</feature>
<protein>
    <submittedName>
        <fullName evidence="3">OpgC protein</fullName>
    </submittedName>
</protein>
<name>A0A060QHZ4_9PROT</name>
<sequence>MDRATICAYEQVNTGADAPGSSGQESMTGMSEATTDATPKRKKRDHRIDALRGIALLMMLADHAPQDVLNRFTLRNFGFADAAEIFVLLAGYASWLAYGRLILRGPPTGGWVMGIERIVRRCWRLYLFQMVMLLVSVFTIRQWRHYYPVPVDFLEPELAHGHEWIWSVLSLQALPNNLNILPLYIVLLLAFPLLVFLWKISPWLLGGVSLALWGLINSDPTLNLPNWLDPDGWYFNPLAWQFIFTLGMLAAIMAGKREGNLPGPLWAKCLAGAYLLFGALECFPYESWNLPSLRPLAVVPQADKSDLAIWRWTDALAILLLVQSSVTATRLSETRIGQGLALLGRHSLEVFSFGTILDLFARLVMNSFGDGWVIQILVNVLGFLGVYGLSVWLDRHRRQAALMAGETRKEARAEEKKDRSAEIGDANP</sequence>
<evidence type="ECO:0000256" key="1">
    <source>
        <dbReference type="SAM" id="MobiDB-lite"/>
    </source>
</evidence>
<dbReference type="EMBL" id="CBLX010000023">
    <property type="protein sequence ID" value="CDG40759.1"/>
    <property type="molecule type" value="Genomic_DNA"/>
</dbReference>
<dbReference type="InterPro" id="IPR014550">
    <property type="entry name" value="UCP028704_OpgC"/>
</dbReference>
<feature type="transmembrane region" description="Helical" evidence="2">
    <location>
        <begin position="234"/>
        <end position="253"/>
    </location>
</feature>